<keyword evidence="9" id="KW-0472">Membrane</keyword>
<dbReference type="InterPro" id="IPR012341">
    <property type="entry name" value="6hp_glycosidase-like_sf"/>
</dbReference>
<keyword evidence="9" id="KW-1133">Transmembrane helix</keyword>
<dbReference type="InterPro" id="IPR001382">
    <property type="entry name" value="Glyco_hydro_47"/>
</dbReference>
<dbReference type="PANTHER" id="PTHR45679:SF2">
    <property type="entry name" value="ER DEGRADATION-ENHANCING ALPHA-MANNOSIDASE-LIKE PROTEIN 3"/>
    <property type="match status" value="1"/>
</dbReference>
<dbReference type="GO" id="GO:0044322">
    <property type="term" value="C:endoplasmic reticulum quality control compartment"/>
    <property type="evidence" value="ECO:0007669"/>
    <property type="project" value="GOC"/>
</dbReference>
<dbReference type="PRINTS" id="PR00747">
    <property type="entry name" value="GLYHDRLASE47"/>
</dbReference>
<organism evidence="11 12">
    <name type="scientific">Steinernema carpocapsae</name>
    <name type="common">Entomopathogenic nematode</name>
    <dbReference type="NCBI Taxonomy" id="34508"/>
    <lineage>
        <taxon>Eukaryota</taxon>
        <taxon>Metazoa</taxon>
        <taxon>Ecdysozoa</taxon>
        <taxon>Nematoda</taxon>
        <taxon>Chromadorea</taxon>
        <taxon>Rhabditida</taxon>
        <taxon>Tylenchina</taxon>
        <taxon>Panagrolaimomorpha</taxon>
        <taxon>Strongyloidoidea</taxon>
        <taxon>Steinernematidae</taxon>
        <taxon>Steinernema</taxon>
    </lineage>
</organism>
<dbReference type="InterPro" id="IPR036026">
    <property type="entry name" value="Seven-hairpin_glycosidases"/>
</dbReference>
<dbReference type="Gene3D" id="1.50.10.10">
    <property type="match status" value="1"/>
</dbReference>
<dbReference type="GO" id="GO:0004571">
    <property type="term" value="F:mannosyl-oligosaccharide 1,2-alpha-mannosidase activity"/>
    <property type="evidence" value="ECO:0007669"/>
    <property type="project" value="InterPro"/>
</dbReference>
<keyword evidence="12" id="KW-1185">Reference proteome</keyword>
<evidence type="ECO:0000313" key="12">
    <source>
        <dbReference type="Proteomes" id="UP000298663"/>
    </source>
</evidence>
<evidence type="ECO:0000256" key="9">
    <source>
        <dbReference type="SAM" id="Phobius"/>
    </source>
</evidence>
<comment type="subcellular location">
    <subcellularLocation>
        <location evidence="1">Endoplasmic reticulum</location>
    </subcellularLocation>
</comment>
<reference evidence="11 12" key="1">
    <citation type="journal article" date="2015" name="Genome Biol.">
        <title>Comparative genomics of Steinernema reveals deeply conserved gene regulatory networks.</title>
        <authorList>
            <person name="Dillman A.R."/>
            <person name="Macchietto M."/>
            <person name="Porter C.F."/>
            <person name="Rogers A."/>
            <person name="Williams B."/>
            <person name="Antoshechkin I."/>
            <person name="Lee M.M."/>
            <person name="Goodwin Z."/>
            <person name="Lu X."/>
            <person name="Lewis E.E."/>
            <person name="Goodrich-Blair H."/>
            <person name="Stock S.P."/>
            <person name="Adams B.J."/>
            <person name="Sternberg P.W."/>
            <person name="Mortazavi A."/>
        </authorList>
    </citation>
    <scope>NUCLEOTIDE SEQUENCE [LARGE SCALE GENOMIC DNA]</scope>
    <source>
        <strain evidence="11 12">ALL</strain>
    </source>
</reference>
<dbReference type="Proteomes" id="UP000298663">
    <property type="component" value="Unassembled WGS sequence"/>
</dbReference>
<feature type="active site" evidence="5">
    <location>
        <position position="383"/>
    </location>
</feature>
<proteinExistence type="inferred from homology"/>
<dbReference type="InterPro" id="IPR044674">
    <property type="entry name" value="EDEM1/2/3"/>
</dbReference>
<feature type="chain" id="PRO_5020635570" description="alpha-1,2-Mannosidase" evidence="10">
    <location>
        <begin position="22"/>
        <end position="686"/>
    </location>
</feature>
<accession>A0A4U5NDB6</accession>
<evidence type="ECO:0000256" key="8">
    <source>
        <dbReference type="SAM" id="Coils"/>
    </source>
</evidence>
<evidence type="ECO:0000256" key="1">
    <source>
        <dbReference type="ARBA" id="ARBA00004240"/>
    </source>
</evidence>
<feature type="binding site" evidence="6">
    <location>
        <position position="469"/>
    </location>
    <ligand>
        <name>Ca(2+)</name>
        <dbReference type="ChEBI" id="CHEBI:29108"/>
    </ligand>
</feature>
<name>A0A4U5NDB6_STECR</name>
<feature type="signal peptide" evidence="10">
    <location>
        <begin position="1"/>
        <end position="21"/>
    </location>
</feature>
<dbReference type="STRING" id="34508.A0A4U5NDB6"/>
<evidence type="ECO:0000256" key="7">
    <source>
        <dbReference type="RuleBase" id="RU361193"/>
    </source>
</evidence>
<dbReference type="Pfam" id="PF01532">
    <property type="entry name" value="Glyco_hydro_47"/>
    <property type="match status" value="1"/>
</dbReference>
<feature type="active site" evidence="5">
    <location>
        <position position="271"/>
    </location>
</feature>
<dbReference type="EMBL" id="AZBU02000004">
    <property type="protein sequence ID" value="TKR80957.1"/>
    <property type="molecule type" value="Genomic_DNA"/>
</dbReference>
<keyword evidence="6" id="KW-0479">Metal-binding</keyword>
<evidence type="ECO:0000256" key="5">
    <source>
        <dbReference type="PIRSR" id="PIRSR601382-1"/>
    </source>
</evidence>
<keyword evidence="3" id="KW-0256">Endoplasmic reticulum</keyword>
<dbReference type="SUPFAM" id="SSF48225">
    <property type="entry name" value="Seven-hairpin glycosidases"/>
    <property type="match status" value="1"/>
</dbReference>
<dbReference type="EC" id="3.2.1.-" evidence="7"/>
<dbReference type="PANTHER" id="PTHR45679">
    <property type="entry name" value="ER DEGRADATION-ENHANCING ALPHA-MANNOSIDASE-LIKE PROTEIN 2"/>
    <property type="match status" value="1"/>
</dbReference>
<keyword evidence="10" id="KW-0732">Signal</keyword>
<feature type="transmembrane region" description="Helical" evidence="9">
    <location>
        <begin position="630"/>
        <end position="658"/>
    </location>
</feature>
<dbReference type="GO" id="GO:1904380">
    <property type="term" value="P:endoplasmic reticulum mannose trimming"/>
    <property type="evidence" value="ECO:0007669"/>
    <property type="project" value="InterPro"/>
</dbReference>
<evidence type="ECO:0000256" key="3">
    <source>
        <dbReference type="ARBA" id="ARBA00022824"/>
    </source>
</evidence>
<feature type="coiled-coil region" evidence="8">
    <location>
        <begin position="658"/>
        <end position="686"/>
    </location>
</feature>
<dbReference type="GO" id="GO:0005975">
    <property type="term" value="P:carbohydrate metabolic process"/>
    <property type="evidence" value="ECO:0007669"/>
    <property type="project" value="InterPro"/>
</dbReference>
<keyword evidence="6" id="KW-0106">Calcium</keyword>
<keyword evidence="7" id="KW-0326">Glycosidase</keyword>
<comment type="similarity">
    <text evidence="2 7">Belongs to the glycosyl hydrolase 47 family.</text>
</comment>
<dbReference type="AlphaFoldDB" id="A0A4U5NDB6"/>
<comment type="cofactor">
    <cofactor evidence="6">
        <name>Ca(2+)</name>
        <dbReference type="ChEBI" id="CHEBI:29108"/>
    </cofactor>
</comment>
<dbReference type="OrthoDB" id="8118055at2759"/>
<evidence type="ECO:0000256" key="2">
    <source>
        <dbReference type="ARBA" id="ARBA00007658"/>
    </source>
</evidence>
<evidence type="ECO:0000256" key="6">
    <source>
        <dbReference type="PIRSR" id="PIRSR601382-2"/>
    </source>
</evidence>
<keyword evidence="8" id="KW-0175">Coiled coil</keyword>
<evidence type="ECO:0000313" key="11">
    <source>
        <dbReference type="EMBL" id="TKR80957.1"/>
    </source>
</evidence>
<comment type="caution">
    <text evidence="11">The sequence shown here is derived from an EMBL/GenBank/DDBJ whole genome shotgun (WGS) entry which is preliminary data.</text>
</comment>
<evidence type="ECO:0000256" key="10">
    <source>
        <dbReference type="SAM" id="SignalP"/>
    </source>
</evidence>
<protein>
    <recommendedName>
        <fullName evidence="7">alpha-1,2-Mannosidase</fullName>
        <ecNumber evidence="7">3.2.1.-</ecNumber>
    </recommendedName>
</protein>
<feature type="active site" description="Proton donor" evidence="5">
    <location>
        <position position="365"/>
    </location>
</feature>
<dbReference type="GO" id="GO:0005509">
    <property type="term" value="F:calcium ion binding"/>
    <property type="evidence" value="ECO:0007669"/>
    <property type="project" value="InterPro"/>
</dbReference>
<gene>
    <name evidence="11" type="ORF">L596_014922</name>
</gene>
<reference evidence="11 12" key="2">
    <citation type="journal article" date="2019" name="G3 (Bethesda)">
        <title>Hybrid Assembly of the Genome of the Entomopathogenic Nematode Steinernema carpocapsae Identifies the X-Chromosome.</title>
        <authorList>
            <person name="Serra L."/>
            <person name="Macchietto M."/>
            <person name="Macias-Munoz A."/>
            <person name="McGill C.J."/>
            <person name="Rodriguez I.M."/>
            <person name="Rodriguez B."/>
            <person name="Murad R."/>
            <person name="Mortazavi A."/>
        </authorList>
    </citation>
    <scope>NUCLEOTIDE SEQUENCE [LARGE SCALE GENOMIC DNA]</scope>
    <source>
        <strain evidence="11 12">ALL</strain>
    </source>
</reference>
<keyword evidence="7" id="KW-0378">Hydrolase</keyword>
<evidence type="ECO:0000256" key="4">
    <source>
        <dbReference type="ARBA" id="ARBA00023180"/>
    </source>
</evidence>
<dbReference type="GO" id="GO:0016020">
    <property type="term" value="C:membrane"/>
    <property type="evidence" value="ECO:0007669"/>
    <property type="project" value="InterPro"/>
</dbReference>
<sequence length="686" mass="78304">MNNSIFHLLVAIQLLLAAVCAFDDPPIDKEALRKAAHEMFMHGYQSYMTYAYPHDELMPLSCKGRIRGVTPSRGDVDDSLGNFSLTLVDTLDTLVVVGEYDEFEKVVKLVVENVRFDNDIVVSVFETNIRMVGGLIGAHMMALAVKSKFPSRLVWYDHQLVDMAKDIADRLLPAFNTTSGLPYSRINLKRGMLPFLKEQRDTCTACGGTMILEMAVLSRLTGNSIYEEKARKAMDFLWERRHRGTDLMGTVLNVNSGDWVRRDSGIGAGIDSYYEYCLKAYILLDEEHFLDRFNTHYSAIMRYVNKGPLFIDVHMHKPTVASRSFMDALLAFWPGLLVLKGDLQPAIETHEMLYQVVKKHKFLPEAFTHDLQVHWAQHPLRPEFIESTYLLYRATKDEHYLHVAKQVLESLNENVRVPCGFAGVKDVRSMSHEDRMDSFVLSETFKYLYLIFAESSDLIFDPDNYVLSTEAHFLPLNLVSSHDQLPRRLFIEPEHLNDEERNKQFQSACPVLPANDVLRSPSELNAYGNTIRNRVQTSLGYLAKDAECAANQNDRLRAWAFSASNSDHIRHLNQMGIQMEQKDGQLLLSYNHNEKDGDPSASKHCVLDMDSSPSLLLSDLNSSHTALSQMISLLLLILLLWMVVMFSTFVLISVAAIVHRLLNARRRRREEAAEEEEKDEDEKKND</sequence>
<keyword evidence="9" id="KW-0812">Transmembrane</keyword>
<feature type="active site" description="Proton donor" evidence="5">
    <location>
        <position position="126"/>
    </location>
</feature>
<keyword evidence="4" id="KW-0325">Glycoprotein</keyword>